<accession>A0A147BF11</accession>
<feature type="non-terminal residue" evidence="1">
    <location>
        <position position="1"/>
    </location>
</feature>
<dbReference type="AlphaFoldDB" id="A0A147BF11"/>
<protein>
    <submittedName>
        <fullName evidence="1">Putative secreted salivary protein</fullName>
    </submittedName>
</protein>
<dbReference type="EMBL" id="GEGO01006076">
    <property type="protein sequence ID" value="JAR89328.1"/>
    <property type="molecule type" value="Transcribed_RNA"/>
</dbReference>
<reference evidence="1" key="1">
    <citation type="journal article" date="2018" name="PLoS Negl. Trop. Dis.">
        <title>Sialome diversity of ticks revealed by RNAseq of single tick salivary glands.</title>
        <authorList>
            <person name="Perner J."/>
            <person name="Kropackova S."/>
            <person name="Kopacek P."/>
            <person name="Ribeiro J.M."/>
        </authorList>
    </citation>
    <scope>NUCLEOTIDE SEQUENCE</scope>
    <source>
        <strain evidence="1">Siblings of single egg batch collected in Ceske Budejovice</strain>
        <tissue evidence="1">Salivary glands</tissue>
    </source>
</reference>
<evidence type="ECO:0000313" key="1">
    <source>
        <dbReference type="EMBL" id="JAR89328.1"/>
    </source>
</evidence>
<organism evidence="1">
    <name type="scientific">Ixodes ricinus</name>
    <name type="common">Common tick</name>
    <name type="synonym">Acarus ricinus</name>
    <dbReference type="NCBI Taxonomy" id="34613"/>
    <lineage>
        <taxon>Eukaryota</taxon>
        <taxon>Metazoa</taxon>
        <taxon>Ecdysozoa</taxon>
        <taxon>Arthropoda</taxon>
        <taxon>Chelicerata</taxon>
        <taxon>Arachnida</taxon>
        <taxon>Acari</taxon>
        <taxon>Parasitiformes</taxon>
        <taxon>Ixodida</taxon>
        <taxon>Ixodoidea</taxon>
        <taxon>Ixodidae</taxon>
        <taxon>Ixodinae</taxon>
        <taxon>Ixodes</taxon>
    </lineage>
</organism>
<name>A0A147BF11_IXORI</name>
<proteinExistence type="predicted"/>
<sequence length="119" mass="12878">VCVARAYPRFGARVLACAAAALTASATDRGDGGSNRRCWVRRARGVTTALALGYVVALGGHCEHVRSVMRLAKFVRVEEGLFHAVFETRVGSFRITPWSAQCSNSRKVAVSNECFICTN</sequence>